<dbReference type="Proteomes" id="UP000663829">
    <property type="component" value="Unassembled WGS sequence"/>
</dbReference>
<dbReference type="PANTHER" id="PTHR23318">
    <property type="entry name" value="ATP SYNTHASE GAMMA-RELATED"/>
    <property type="match status" value="1"/>
</dbReference>
<keyword evidence="9" id="KW-1185">Reference proteome</keyword>
<feature type="region of interest" description="Disordered" evidence="4">
    <location>
        <begin position="778"/>
        <end position="869"/>
    </location>
</feature>
<keyword evidence="3" id="KW-0539">Nucleus</keyword>
<dbReference type="GO" id="GO:0030289">
    <property type="term" value="C:protein phosphatase 4 complex"/>
    <property type="evidence" value="ECO:0007669"/>
    <property type="project" value="TreeGrafter"/>
</dbReference>
<proteinExistence type="inferred from homology"/>
<evidence type="ECO:0000313" key="7">
    <source>
        <dbReference type="EMBL" id="CAF1071228.1"/>
    </source>
</evidence>
<protein>
    <recommendedName>
        <fullName evidence="10">Serine/threonine-protein phosphatase 4 regulatory subunit 3-like central domain-containing protein</fullName>
    </recommendedName>
</protein>
<accession>A0A814M174</accession>
<dbReference type="Pfam" id="PF22972">
    <property type="entry name" value="EVH1_PP4R3"/>
    <property type="match status" value="1"/>
</dbReference>
<feature type="compositionally biased region" description="Acidic residues" evidence="4">
    <location>
        <begin position="846"/>
        <end position="869"/>
    </location>
</feature>
<name>A0A814M174_9BILA</name>
<evidence type="ECO:0000256" key="3">
    <source>
        <dbReference type="ARBA" id="ARBA00023242"/>
    </source>
</evidence>
<feature type="compositionally biased region" description="Low complexity" evidence="4">
    <location>
        <begin position="778"/>
        <end position="794"/>
    </location>
</feature>
<feature type="domain" description="PP4R3 EVH1-like" evidence="6">
    <location>
        <begin position="49"/>
        <end position="87"/>
    </location>
</feature>
<dbReference type="InterPro" id="IPR055236">
    <property type="entry name" value="EVH1_PP4R3"/>
</dbReference>
<gene>
    <name evidence="7" type="ORF">GPM918_LOCUS17287</name>
    <name evidence="8" type="ORF">SRO942_LOCUS17286</name>
</gene>
<reference evidence="7" key="1">
    <citation type="submission" date="2021-02" db="EMBL/GenBank/DDBJ databases">
        <authorList>
            <person name="Nowell W R."/>
        </authorList>
    </citation>
    <scope>NUCLEOTIDE SEQUENCE</scope>
</reference>
<dbReference type="EMBL" id="CAJOBC010004719">
    <property type="protein sequence ID" value="CAF3838339.1"/>
    <property type="molecule type" value="Genomic_DNA"/>
</dbReference>
<feature type="region of interest" description="Disordered" evidence="4">
    <location>
        <begin position="703"/>
        <end position="726"/>
    </location>
</feature>
<evidence type="ECO:0000256" key="2">
    <source>
        <dbReference type="ARBA" id="ARBA00008809"/>
    </source>
</evidence>
<comment type="subcellular location">
    <subcellularLocation>
        <location evidence="1">Nucleus</location>
    </subcellularLocation>
</comment>
<dbReference type="InterPro" id="IPR006887">
    <property type="entry name" value="P4R3-like_central_dom"/>
</dbReference>
<dbReference type="EMBL" id="CAJNOQ010004719">
    <property type="protein sequence ID" value="CAF1071228.1"/>
    <property type="molecule type" value="Genomic_DNA"/>
</dbReference>
<evidence type="ECO:0000259" key="6">
    <source>
        <dbReference type="Pfam" id="PF22972"/>
    </source>
</evidence>
<dbReference type="GO" id="GO:0006974">
    <property type="term" value="P:DNA damage response"/>
    <property type="evidence" value="ECO:0007669"/>
    <property type="project" value="TreeGrafter"/>
</dbReference>
<feature type="compositionally biased region" description="Low complexity" evidence="4">
    <location>
        <begin position="717"/>
        <end position="726"/>
    </location>
</feature>
<dbReference type="GO" id="GO:0005654">
    <property type="term" value="C:nucleoplasm"/>
    <property type="evidence" value="ECO:0007669"/>
    <property type="project" value="TreeGrafter"/>
</dbReference>
<feature type="compositionally biased region" description="Polar residues" evidence="4">
    <location>
        <begin position="795"/>
        <end position="805"/>
    </location>
</feature>
<evidence type="ECO:0000256" key="1">
    <source>
        <dbReference type="ARBA" id="ARBA00004123"/>
    </source>
</evidence>
<dbReference type="InterPro" id="IPR011993">
    <property type="entry name" value="PH-like_dom_sf"/>
</dbReference>
<dbReference type="OrthoDB" id="27483at2759"/>
<dbReference type="InterPro" id="IPR051137">
    <property type="entry name" value="PP4R3-like"/>
</dbReference>
<evidence type="ECO:0000256" key="4">
    <source>
        <dbReference type="SAM" id="MobiDB-lite"/>
    </source>
</evidence>
<sequence length="1031" mass="117866">MTDAGGTRRRVKLYTLNEERQWDDRGTGYVTCMAPNDRVHNHSYSIIVKSEETLIVWSEGEKFDLALSFQEKAGCDDIWENICEVQGKDSSFIAADPTSIYESDDESCAAESNENFLNTTISLPSVDLAHIREIADLFQSEKVRDASRRDSLARSIEMNDYVKKLIDLFHQCEDLENIECLHYLYHIIRGIFYLNKSSLFEILFSDELILDVIGCLEYDPNKTQQQQNELKHREFLDSKATFKEVIPICKELISKIHQTYRIQYIQDAILPAPALFEENLLSTMNSFLFFNKVEIVTLLYEDPKFLTQLFSTLKDENESDEKRKDLMLFLKEFCVFSQTLQQINRDAFFQALASQGILGVIQLMLSLDDITIKQAALDVFASIVECNPSTVREYMLHETQATQDDDELLLNLVISEIRSDPDPELSGALNLMNNLKLLIDPDGMLATQIGKTEFLFFFYNRSMSVLLTPLMANTSDLKLGRDDFHTAQLQNLILDFATFCVEHHAHHMRNFLNKKDLLRRVLVLLKSKHQFLQLSMFIHFGNRLFYICVFSALRFLRRIIGLKDEQYNLAIVCNNLLQPVVEAFKANGRRYNLLNSALIELFEFIRQEDLKTLLMYIVENFYSDFESITYVKTFKEMKIRYDQHRDKKERLLIDSGTPIVSRLLEQRLRKDARDLDIEEENWFNEDDDNNDNQQQQQNHDLALDNSNESGLDDAQASTTLDSTDDLSLISQQRNSTSYSRPNHLKSTISIHIRRPNSSTAPISSGGQFCQSSSVLNYTSYSPSSSPSNLNHSTTVTNRIHNNTGYDSSPRLDISSSSSTLRPSTSNESSSIAMSPGLQNIAQYQDQDSDEDDQNPTLEDEAEEETSGGEDIEINETLTNHVVKKPQIMLNTILITNDDNLFESNQSACVSSSSSISTESITQSEELLYHALNSTVNDINNSNNNNNNQYSDVNDILLTENSRSEETPSSSEEIISSSSTSSRKRNRSDNDNSIEDISVQETKLFCKRDQNGNNNVETTTENSNDLNDEEER</sequence>
<dbReference type="Proteomes" id="UP000681722">
    <property type="component" value="Unassembled WGS sequence"/>
</dbReference>
<dbReference type="AlphaFoldDB" id="A0A814M174"/>
<comment type="similarity">
    <text evidence="2">Belongs to the SMEK family.</text>
</comment>
<dbReference type="Gene3D" id="2.30.29.30">
    <property type="entry name" value="Pleckstrin-homology domain (PH domain)/Phosphotyrosine-binding domain (PTB)"/>
    <property type="match status" value="1"/>
</dbReference>
<dbReference type="Pfam" id="PF04802">
    <property type="entry name" value="PP4R3"/>
    <property type="match status" value="1"/>
</dbReference>
<evidence type="ECO:0000259" key="5">
    <source>
        <dbReference type="Pfam" id="PF04802"/>
    </source>
</evidence>
<feature type="region of interest" description="Disordered" evidence="4">
    <location>
        <begin position="960"/>
        <end position="1031"/>
    </location>
</feature>
<feature type="compositionally biased region" description="Low complexity" evidence="4">
    <location>
        <begin position="806"/>
        <end position="830"/>
    </location>
</feature>
<evidence type="ECO:0000313" key="9">
    <source>
        <dbReference type="Proteomes" id="UP000663829"/>
    </source>
</evidence>
<dbReference type="GO" id="GO:0072542">
    <property type="term" value="F:protein phosphatase activator activity"/>
    <property type="evidence" value="ECO:0007669"/>
    <property type="project" value="TreeGrafter"/>
</dbReference>
<feature type="domain" description="Serine/threonine-protein phosphatase 4 regulatory subunit 3-like central" evidence="5">
    <location>
        <begin position="134"/>
        <end position="643"/>
    </location>
</feature>
<dbReference type="PANTHER" id="PTHR23318:SF0">
    <property type="entry name" value="SERINE_THREONINE-PROTEIN PHOSPHATASE 4 REGULATORY SUBUNIT 3"/>
    <property type="match status" value="1"/>
</dbReference>
<evidence type="ECO:0008006" key="10">
    <source>
        <dbReference type="Google" id="ProtNLM"/>
    </source>
</evidence>
<feature type="compositionally biased region" description="Low complexity" evidence="4">
    <location>
        <begin position="966"/>
        <end position="980"/>
    </location>
</feature>
<feature type="compositionally biased region" description="Low complexity" evidence="4">
    <location>
        <begin position="1010"/>
        <end position="1023"/>
    </location>
</feature>
<comment type="caution">
    <text evidence="7">The sequence shown here is derived from an EMBL/GenBank/DDBJ whole genome shotgun (WGS) entry which is preliminary data.</text>
</comment>
<organism evidence="7 9">
    <name type="scientific">Didymodactylos carnosus</name>
    <dbReference type="NCBI Taxonomy" id="1234261"/>
    <lineage>
        <taxon>Eukaryota</taxon>
        <taxon>Metazoa</taxon>
        <taxon>Spiralia</taxon>
        <taxon>Gnathifera</taxon>
        <taxon>Rotifera</taxon>
        <taxon>Eurotatoria</taxon>
        <taxon>Bdelloidea</taxon>
        <taxon>Philodinida</taxon>
        <taxon>Philodinidae</taxon>
        <taxon>Didymodactylos</taxon>
    </lineage>
</organism>
<evidence type="ECO:0000313" key="8">
    <source>
        <dbReference type="EMBL" id="CAF3838339.1"/>
    </source>
</evidence>